<name>A0A562JL26_9FIRM</name>
<organism evidence="2 3">
    <name type="scientific">Sedimentibacter saalensis</name>
    <dbReference type="NCBI Taxonomy" id="130788"/>
    <lineage>
        <taxon>Bacteria</taxon>
        <taxon>Bacillati</taxon>
        <taxon>Bacillota</taxon>
        <taxon>Tissierellia</taxon>
        <taxon>Sedimentibacter</taxon>
    </lineage>
</organism>
<gene>
    <name evidence="2" type="ORF">LY60_00497</name>
</gene>
<sequence>MKTLSFYSFKAGKKLPIMQLATYFNIKQDAGWREFVKIGSNEVEKVLKYASPNKAVYLYRYGCITFLNFDINESHVFMEYLNKLTDTRMELLTRFYETHTIIVGDDGYAALWEDDEEKVQYNKIIDDIVASILAKSTELSKIESELSTVLDEADNFIIHLNKGRMRTDRKKVIPTIAKCIRFKYMTVESARILDRPSEFGNTIESRRIFEKMSNFYELNERYSSFSSRTDVLDSITGEYFDFGDNQAYMRVLKIEIILLGLFPLMHLFK</sequence>
<evidence type="ECO:0000259" key="1">
    <source>
        <dbReference type="Pfam" id="PF02582"/>
    </source>
</evidence>
<feature type="domain" description="DUF155" evidence="1">
    <location>
        <begin position="56"/>
        <end position="224"/>
    </location>
</feature>
<keyword evidence="3" id="KW-1185">Reference proteome</keyword>
<reference evidence="2 3" key="1">
    <citation type="submission" date="2019-07" db="EMBL/GenBank/DDBJ databases">
        <title>Genomic Encyclopedia of Type Strains, Phase I: the one thousand microbial genomes (KMG-I) project.</title>
        <authorList>
            <person name="Kyrpides N."/>
        </authorList>
    </citation>
    <scope>NUCLEOTIDE SEQUENCE [LARGE SCALE GENOMIC DNA]</scope>
    <source>
        <strain evidence="2 3">DSM 13558</strain>
    </source>
</reference>
<dbReference type="AlphaFoldDB" id="A0A562JL26"/>
<dbReference type="Proteomes" id="UP000315343">
    <property type="component" value="Unassembled WGS sequence"/>
</dbReference>
<dbReference type="OrthoDB" id="5338490at2"/>
<dbReference type="Pfam" id="PF02582">
    <property type="entry name" value="DUF155"/>
    <property type="match status" value="1"/>
</dbReference>
<comment type="caution">
    <text evidence="2">The sequence shown here is derived from an EMBL/GenBank/DDBJ whole genome shotgun (WGS) entry which is preliminary data.</text>
</comment>
<dbReference type="InterPro" id="IPR003734">
    <property type="entry name" value="DUF155"/>
</dbReference>
<dbReference type="EMBL" id="VLKH01000001">
    <property type="protein sequence ID" value="TWH83880.1"/>
    <property type="molecule type" value="Genomic_DNA"/>
</dbReference>
<accession>A0A562JL26</accession>
<evidence type="ECO:0000313" key="2">
    <source>
        <dbReference type="EMBL" id="TWH83880.1"/>
    </source>
</evidence>
<protein>
    <submittedName>
        <fullName evidence="2">YagE family uncharacterized protein</fullName>
    </submittedName>
</protein>
<proteinExistence type="predicted"/>
<dbReference type="RefSeq" id="WP_145079453.1">
    <property type="nucleotide sequence ID" value="NZ_DAMBUX010000006.1"/>
</dbReference>
<evidence type="ECO:0000313" key="3">
    <source>
        <dbReference type="Proteomes" id="UP000315343"/>
    </source>
</evidence>